<dbReference type="Pfam" id="PF02845">
    <property type="entry name" value="CUE"/>
    <property type="match status" value="1"/>
</dbReference>
<feature type="compositionally biased region" description="Basic and acidic residues" evidence="1">
    <location>
        <begin position="149"/>
        <end position="176"/>
    </location>
</feature>
<accession>A0A814B0U6</accession>
<dbReference type="SUPFAM" id="SSF46934">
    <property type="entry name" value="UBA-like"/>
    <property type="match status" value="1"/>
</dbReference>
<dbReference type="PROSITE" id="PS51140">
    <property type="entry name" value="CUE"/>
    <property type="match status" value="1"/>
</dbReference>
<feature type="region of interest" description="Disordered" evidence="1">
    <location>
        <begin position="149"/>
        <end position="222"/>
    </location>
</feature>
<dbReference type="AlphaFoldDB" id="A0A814B0U6"/>
<reference evidence="3" key="1">
    <citation type="submission" date="2021-02" db="EMBL/GenBank/DDBJ databases">
        <authorList>
            <person name="Nowell W R."/>
        </authorList>
    </citation>
    <scope>NUCLEOTIDE SEQUENCE</scope>
</reference>
<dbReference type="GO" id="GO:0043130">
    <property type="term" value="F:ubiquitin binding"/>
    <property type="evidence" value="ECO:0007669"/>
    <property type="project" value="InterPro"/>
</dbReference>
<feature type="compositionally biased region" description="Polar residues" evidence="1">
    <location>
        <begin position="191"/>
        <end position="207"/>
    </location>
</feature>
<protein>
    <recommendedName>
        <fullName evidence="2">CUE domain-containing protein</fullName>
    </recommendedName>
</protein>
<name>A0A814B0U6_ADIRI</name>
<dbReference type="OrthoDB" id="10053624at2759"/>
<proteinExistence type="predicted"/>
<dbReference type="Proteomes" id="UP000663828">
    <property type="component" value="Unassembled WGS sequence"/>
</dbReference>
<dbReference type="PANTHER" id="PTHR22529">
    <property type="entry name" value="EPITHELIAL-STROMAL INTERACTION PROTEIN 1"/>
    <property type="match status" value="1"/>
</dbReference>
<comment type="caution">
    <text evidence="3">The sequence shown here is derived from an EMBL/GenBank/DDBJ whole genome shotgun (WGS) entry which is preliminary data.</text>
</comment>
<gene>
    <name evidence="4" type="ORF">EDS130_LOCUS23187</name>
    <name evidence="3" type="ORF">XAT740_LOCUS8990</name>
</gene>
<keyword evidence="5" id="KW-1185">Reference proteome</keyword>
<evidence type="ECO:0000313" key="4">
    <source>
        <dbReference type="EMBL" id="CAF1161860.1"/>
    </source>
</evidence>
<dbReference type="Proteomes" id="UP000663852">
    <property type="component" value="Unassembled WGS sequence"/>
</dbReference>
<feature type="compositionally biased region" description="Basic and acidic residues" evidence="1">
    <location>
        <begin position="59"/>
        <end position="80"/>
    </location>
</feature>
<organism evidence="3 5">
    <name type="scientific">Adineta ricciae</name>
    <name type="common">Rotifer</name>
    <dbReference type="NCBI Taxonomy" id="249248"/>
    <lineage>
        <taxon>Eukaryota</taxon>
        <taxon>Metazoa</taxon>
        <taxon>Spiralia</taxon>
        <taxon>Gnathifera</taxon>
        <taxon>Rotifera</taxon>
        <taxon>Eurotatoria</taxon>
        <taxon>Bdelloidea</taxon>
        <taxon>Adinetida</taxon>
        <taxon>Adinetidae</taxon>
        <taxon>Adineta</taxon>
    </lineage>
</organism>
<evidence type="ECO:0000313" key="3">
    <source>
        <dbReference type="EMBL" id="CAF0920101.1"/>
    </source>
</evidence>
<dbReference type="PANTHER" id="PTHR22529:SF1">
    <property type="entry name" value="EPITHELIAL-STROMAL INTERACTION PROTEIN 1"/>
    <property type="match status" value="1"/>
</dbReference>
<sequence length="292" mass="34378">MSRVTRTSVPSSTRRPQASTTRPPHRPTIPTSTASRSTTRGTRISARAGTMHNQLSRQQRSDNDPYREPVERPQQPERTVHTGGGYQMFVPSTEKREQMRLQAENEQRQYEAHVERSRMHQIHEVHRLGGDRLSEEEVRRRQAEKYRLEKFTRSEKSHEEQSRKKHEEEREIEARKQAARLQALENEKHTQVSQLHSMRPESNQNEDGATGWTDEAREEDRRETMNRFLDRFTQQYDNMTISSDNKSNGNETEEEKLAILRDMLPHIDDQTLIYYLEIYNGNIDAVVQELLN</sequence>
<dbReference type="Gene3D" id="1.10.8.10">
    <property type="entry name" value="DNA helicase RuvA subunit, C-terminal domain"/>
    <property type="match status" value="1"/>
</dbReference>
<evidence type="ECO:0000259" key="2">
    <source>
        <dbReference type="PROSITE" id="PS51140"/>
    </source>
</evidence>
<evidence type="ECO:0000256" key="1">
    <source>
        <dbReference type="SAM" id="MobiDB-lite"/>
    </source>
</evidence>
<dbReference type="InterPro" id="IPR026185">
    <property type="entry name" value="EPSTI1"/>
</dbReference>
<feature type="compositionally biased region" description="Low complexity" evidence="1">
    <location>
        <begin position="1"/>
        <end position="50"/>
    </location>
</feature>
<feature type="domain" description="CUE" evidence="2">
    <location>
        <begin position="252"/>
        <end position="292"/>
    </location>
</feature>
<dbReference type="InterPro" id="IPR003892">
    <property type="entry name" value="CUE"/>
</dbReference>
<dbReference type="EMBL" id="CAJNOR010000456">
    <property type="protein sequence ID" value="CAF0920101.1"/>
    <property type="molecule type" value="Genomic_DNA"/>
</dbReference>
<dbReference type="CDD" id="cd14279">
    <property type="entry name" value="CUE"/>
    <property type="match status" value="1"/>
</dbReference>
<dbReference type="EMBL" id="CAJNOJ010000125">
    <property type="protein sequence ID" value="CAF1161860.1"/>
    <property type="molecule type" value="Genomic_DNA"/>
</dbReference>
<dbReference type="InterPro" id="IPR009060">
    <property type="entry name" value="UBA-like_sf"/>
</dbReference>
<evidence type="ECO:0000313" key="5">
    <source>
        <dbReference type="Proteomes" id="UP000663828"/>
    </source>
</evidence>
<feature type="region of interest" description="Disordered" evidence="1">
    <location>
        <begin position="1"/>
        <end position="87"/>
    </location>
</feature>